<keyword evidence="6 8" id="KW-0326">Glycosidase</keyword>
<dbReference type="EC" id="3.2.1.4" evidence="9"/>
<feature type="active site" evidence="8">
    <location>
        <position position="882"/>
    </location>
</feature>
<dbReference type="Gene3D" id="2.60.120.260">
    <property type="entry name" value="Galactose-binding domain-like"/>
    <property type="match status" value="1"/>
</dbReference>
<dbReference type="PROSITE" id="PS00698">
    <property type="entry name" value="GH9_3"/>
    <property type="match status" value="1"/>
</dbReference>
<reference evidence="11 12" key="1">
    <citation type="submission" date="2018-05" db="EMBL/GenBank/DDBJ databases">
        <title>The Hungate 1000. A catalogue of reference genomes from the rumen microbiome.</title>
        <authorList>
            <person name="Kelly W."/>
        </authorList>
    </citation>
    <scope>NUCLEOTIDE SEQUENCE [LARGE SCALE GENOMIC DNA]</scope>
    <source>
        <strain evidence="11 12">SAb67</strain>
    </source>
</reference>
<dbReference type="Pfam" id="PF02927">
    <property type="entry name" value="CelD_N"/>
    <property type="match status" value="1"/>
</dbReference>
<feature type="chain" id="PRO_5039759835" description="Endoglucanase" evidence="9">
    <location>
        <begin position="34"/>
        <end position="1006"/>
    </location>
</feature>
<dbReference type="EMBL" id="QGDI01000007">
    <property type="protein sequence ID" value="PWJ12320.1"/>
    <property type="molecule type" value="Genomic_DNA"/>
</dbReference>
<keyword evidence="3 8" id="KW-0378">Hydrolase</keyword>
<dbReference type="Pfam" id="PF02018">
    <property type="entry name" value="CBM_4_9"/>
    <property type="match status" value="1"/>
</dbReference>
<evidence type="ECO:0000256" key="5">
    <source>
        <dbReference type="ARBA" id="ARBA00023277"/>
    </source>
</evidence>
<dbReference type="PROSITE" id="PS51766">
    <property type="entry name" value="DOCKERIN"/>
    <property type="match status" value="1"/>
</dbReference>
<dbReference type="InterPro" id="IPR001701">
    <property type="entry name" value="Glyco_hydro_9"/>
</dbReference>
<dbReference type="InterPro" id="IPR016134">
    <property type="entry name" value="Dockerin_dom"/>
</dbReference>
<dbReference type="Pfam" id="PF00759">
    <property type="entry name" value="Glyco_hydro_9"/>
    <property type="match status" value="1"/>
</dbReference>
<evidence type="ECO:0000256" key="1">
    <source>
        <dbReference type="ARBA" id="ARBA00007072"/>
    </source>
</evidence>
<proteinExistence type="inferred from homology"/>
<dbReference type="PANTHER" id="PTHR22298">
    <property type="entry name" value="ENDO-1,4-BETA-GLUCANASE"/>
    <property type="match status" value="1"/>
</dbReference>
<comment type="similarity">
    <text evidence="1 8 9">Belongs to the glycosyl hydrolase 9 (cellulase E) family.</text>
</comment>
<evidence type="ECO:0000256" key="7">
    <source>
        <dbReference type="ARBA" id="ARBA00023326"/>
    </source>
</evidence>
<feature type="domain" description="Dockerin" evidence="10">
    <location>
        <begin position="933"/>
        <end position="1004"/>
    </location>
</feature>
<keyword evidence="2 9" id="KW-0732">Signal</keyword>
<dbReference type="InterPro" id="IPR033126">
    <property type="entry name" value="Glyco_hydro_9_Asp/Glu_AS"/>
</dbReference>
<feature type="signal peptide" evidence="9">
    <location>
        <begin position="1"/>
        <end position="33"/>
    </location>
</feature>
<dbReference type="InterPro" id="IPR012341">
    <property type="entry name" value="6hp_glycosidase-like_sf"/>
</dbReference>
<evidence type="ECO:0000256" key="3">
    <source>
        <dbReference type="ARBA" id="ARBA00022801"/>
    </source>
</evidence>
<sequence length="1006" mass="110705">MHKKIAKAVTSSLMAASMVASSVAALIPMSAAAGNCLGQNDFDDGIGLPWHICVTNPAEQKFDISGGTYNCTIVNPGGKERGGDSRWDCQFRHRSLHIEQGHKYTIHWEVDATSAGELHTHIAPLSGVGGVWQNNSEQWEQGWNNVKISEGHNEFDSSFTAKETLEVAEWAFHYGGAGPYQPSDCFPKDTTLSFDNMKLECETCGSEFVSASKTPCLWDPTNELGVITPRSDVRINQVGYFVGADKKATYATSEEKSAVSFTVKKNGTAVFTGKGKPIGFDKDAGDYCQILDFSSVDEPGTYTIEVDDTSNTFLNKKTKETYKKYISHEFKIGAGDTYKGILKDAMNYYYQNRSGMDIEEKYITSYNPKDDKSKLAHKGGHAPKDMAYVQSKWVRAYGQEFDGDKDYQIDCVGGWYDAGDHGKYVVNGGISVWTLQNMYERSKAHGTDSKWIDNEDTMLIPQSYKVGNISFSGSGTPDVLDEARVELEWMFNMIVSSSDKSWSDCEGLVYHKMHDHKWTGLATKPWDYAGEKLADGSDGWNTTRIVKPPTYAATFNMIACAAQAARLWKGYDDAFADECLEKAKTSWKAVMAKEKKWHGVDNGKDAWKTDPQFAPLDQAIGGGGYGDTYVDDDAYWAACELYSTTGDDEYYNFLKDYKNIHEGDGHDKAFDLTCSLGGGENNGSFSSFNWGCTAGLGTLTLLLSDKTSAADKATIEKNIQTAADTYIDFENGSSNGMGIPYKGTKFTDDINAPGVIIEGYEWGSNSFVINNAIVMAYAYDVSNHNMKYANGMVSALDYIFGRNGLGFSFVTGYGTYHSENPHHRYWSYELDHSFPMAPSGVMSGGCGAGLQDPYVGGLGYQRGKVASQKCFVDSIEAWSVNEVTINWNAPFAWAMSFFDDEAKNFSGDVQTTTSTTTKVTTTTTTTTATTPVKDPVWGDTNCDGTVELADAILIMQYLANPNKYSITEQGKLNGDVDKTVNGLTSNDALRIQEYLLHLRSTLNPNA</sequence>
<keyword evidence="5 8" id="KW-0119">Carbohydrate metabolism</keyword>
<dbReference type="CDD" id="cd14256">
    <property type="entry name" value="Dockerin_I"/>
    <property type="match status" value="1"/>
</dbReference>
<dbReference type="SUPFAM" id="SSF81296">
    <property type="entry name" value="E set domains"/>
    <property type="match status" value="1"/>
</dbReference>
<dbReference type="RefSeq" id="WP_109726772.1">
    <property type="nucleotide sequence ID" value="NZ_QGDI01000007.1"/>
</dbReference>
<dbReference type="InterPro" id="IPR008979">
    <property type="entry name" value="Galactose-bd-like_sf"/>
</dbReference>
<feature type="active site" evidence="8">
    <location>
        <position position="873"/>
    </location>
</feature>
<comment type="caution">
    <text evidence="11">The sequence shown here is derived from an EMBL/GenBank/DDBJ whole genome shotgun (WGS) entry which is preliminary data.</text>
</comment>
<dbReference type="InterPro" id="IPR013783">
    <property type="entry name" value="Ig-like_fold"/>
</dbReference>
<dbReference type="InterPro" id="IPR003305">
    <property type="entry name" value="CenC_carb-bd"/>
</dbReference>
<organism evidence="11 12">
    <name type="scientific">Ruminococcus flavefaciens</name>
    <dbReference type="NCBI Taxonomy" id="1265"/>
    <lineage>
        <taxon>Bacteria</taxon>
        <taxon>Bacillati</taxon>
        <taxon>Bacillota</taxon>
        <taxon>Clostridia</taxon>
        <taxon>Eubacteriales</taxon>
        <taxon>Oscillospiraceae</taxon>
        <taxon>Ruminococcus</taxon>
    </lineage>
</organism>
<dbReference type="InterPro" id="IPR008928">
    <property type="entry name" value="6-hairpin_glycosidase_sf"/>
</dbReference>
<dbReference type="SUPFAM" id="SSF48208">
    <property type="entry name" value="Six-hairpin glycosidases"/>
    <property type="match status" value="1"/>
</dbReference>
<dbReference type="Proteomes" id="UP000245720">
    <property type="component" value="Unassembled WGS sequence"/>
</dbReference>
<evidence type="ECO:0000256" key="4">
    <source>
        <dbReference type="ARBA" id="ARBA00023001"/>
    </source>
</evidence>
<evidence type="ECO:0000256" key="6">
    <source>
        <dbReference type="ARBA" id="ARBA00023295"/>
    </source>
</evidence>
<keyword evidence="4 9" id="KW-0136">Cellulose degradation</keyword>
<dbReference type="CDD" id="cd02850">
    <property type="entry name" value="E_set_Cellulase_N"/>
    <property type="match status" value="1"/>
</dbReference>
<evidence type="ECO:0000256" key="9">
    <source>
        <dbReference type="RuleBase" id="RU361166"/>
    </source>
</evidence>
<dbReference type="SUPFAM" id="SSF49785">
    <property type="entry name" value="Galactose-binding domain-like"/>
    <property type="match status" value="1"/>
</dbReference>
<comment type="catalytic activity">
    <reaction evidence="9">
        <text>Endohydrolysis of (1-&gt;4)-beta-D-glucosidic linkages in cellulose, lichenin and cereal beta-D-glucans.</text>
        <dbReference type="EC" id="3.2.1.4"/>
    </reaction>
</comment>
<dbReference type="AlphaFoldDB" id="A0A315XYH1"/>
<dbReference type="InterPro" id="IPR014756">
    <property type="entry name" value="Ig_E-set"/>
</dbReference>
<dbReference type="GO" id="GO:0030245">
    <property type="term" value="P:cellulose catabolic process"/>
    <property type="evidence" value="ECO:0007669"/>
    <property type="project" value="UniProtKB-KW"/>
</dbReference>
<evidence type="ECO:0000256" key="8">
    <source>
        <dbReference type="PROSITE-ProRule" id="PRU10060"/>
    </source>
</evidence>
<dbReference type="InterPro" id="IPR036439">
    <property type="entry name" value="Dockerin_dom_sf"/>
</dbReference>
<dbReference type="OrthoDB" id="9758662at2"/>
<gene>
    <name evidence="11" type="ORF">IE37_02011</name>
</gene>
<dbReference type="Gene3D" id="2.60.40.10">
    <property type="entry name" value="Immunoglobulins"/>
    <property type="match status" value="1"/>
</dbReference>
<evidence type="ECO:0000256" key="2">
    <source>
        <dbReference type="ARBA" id="ARBA00022729"/>
    </source>
</evidence>
<dbReference type="Gene3D" id="1.10.1330.10">
    <property type="entry name" value="Dockerin domain"/>
    <property type="match status" value="1"/>
</dbReference>
<name>A0A315XYH1_RUMFL</name>
<accession>A0A315XYH1</accession>
<dbReference type="InterPro" id="IPR004197">
    <property type="entry name" value="Cellulase_Ig-like"/>
</dbReference>
<evidence type="ECO:0000313" key="12">
    <source>
        <dbReference type="Proteomes" id="UP000245720"/>
    </source>
</evidence>
<evidence type="ECO:0000313" key="11">
    <source>
        <dbReference type="EMBL" id="PWJ12320.1"/>
    </source>
</evidence>
<dbReference type="SUPFAM" id="SSF63446">
    <property type="entry name" value="Type I dockerin domain"/>
    <property type="match status" value="1"/>
</dbReference>
<protein>
    <recommendedName>
        <fullName evidence="9">Endoglucanase</fullName>
        <ecNumber evidence="9">3.2.1.4</ecNumber>
    </recommendedName>
</protein>
<evidence type="ECO:0000259" key="10">
    <source>
        <dbReference type="PROSITE" id="PS51766"/>
    </source>
</evidence>
<dbReference type="GO" id="GO:0008810">
    <property type="term" value="F:cellulase activity"/>
    <property type="evidence" value="ECO:0007669"/>
    <property type="project" value="UniProtKB-EC"/>
</dbReference>
<keyword evidence="7 8" id="KW-0624">Polysaccharide degradation</keyword>
<dbReference type="Gene3D" id="1.50.10.10">
    <property type="match status" value="1"/>
</dbReference>